<dbReference type="Proteomes" id="UP000637788">
    <property type="component" value="Unassembled WGS sequence"/>
</dbReference>
<feature type="region of interest" description="Disordered" evidence="1">
    <location>
        <begin position="1"/>
        <end position="31"/>
    </location>
</feature>
<gene>
    <name evidence="3" type="ORF">GCM10010094_31860</name>
</gene>
<feature type="region of interest" description="Disordered" evidence="1">
    <location>
        <begin position="336"/>
        <end position="413"/>
    </location>
</feature>
<evidence type="ECO:0000313" key="3">
    <source>
        <dbReference type="EMBL" id="GGK68508.1"/>
    </source>
</evidence>
<dbReference type="Pfam" id="PF00652">
    <property type="entry name" value="Ricin_B_lectin"/>
    <property type="match status" value="1"/>
</dbReference>
<reference evidence="3" key="1">
    <citation type="journal article" date="2014" name="Int. J. Syst. Evol. Microbiol.">
        <title>Complete genome sequence of Corynebacterium casei LMG S-19264T (=DSM 44701T), isolated from a smear-ripened cheese.</title>
        <authorList>
            <consortium name="US DOE Joint Genome Institute (JGI-PGF)"/>
            <person name="Walter F."/>
            <person name="Albersmeier A."/>
            <person name="Kalinowski J."/>
            <person name="Ruckert C."/>
        </authorList>
    </citation>
    <scope>NUCLEOTIDE SEQUENCE</scope>
    <source>
        <strain evidence="3">JCM 3035</strain>
    </source>
</reference>
<evidence type="ECO:0000313" key="4">
    <source>
        <dbReference type="Proteomes" id="UP000637788"/>
    </source>
</evidence>
<feature type="compositionally biased region" description="Low complexity" evidence="1">
    <location>
        <begin position="350"/>
        <end position="364"/>
    </location>
</feature>
<accession>A0A917QUC5</accession>
<dbReference type="PROSITE" id="PS50231">
    <property type="entry name" value="RICIN_B_LECTIN"/>
    <property type="match status" value="1"/>
</dbReference>
<comment type="caution">
    <text evidence="3">The sequence shown here is derived from an EMBL/GenBank/DDBJ whole genome shotgun (WGS) entry which is preliminary data.</text>
</comment>
<organism evidence="3 4">
    <name type="scientific">Streptomyces flaveus</name>
    <dbReference type="NCBI Taxonomy" id="66370"/>
    <lineage>
        <taxon>Bacteria</taxon>
        <taxon>Bacillati</taxon>
        <taxon>Actinomycetota</taxon>
        <taxon>Actinomycetes</taxon>
        <taxon>Kitasatosporales</taxon>
        <taxon>Streptomycetaceae</taxon>
        <taxon>Streptomyces</taxon>
        <taxon>Streptomyces aurantiacus group</taxon>
    </lineage>
</organism>
<dbReference type="RefSeq" id="WP_189322497.1">
    <property type="nucleotide sequence ID" value="NZ_BMPQ01000006.1"/>
</dbReference>
<dbReference type="SMART" id="SM00458">
    <property type="entry name" value="RICIN"/>
    <property type="match status" value="1"/>
</dbReference>
<feature type="region of interest" description="Disordered" evidence="1">
    <location>
        <begin position="276"/>
        <end position="300"/>
    </location>
</feature>
<evidence type="ECO:0000256" key="1">
    <source>
        <dbReference type="SAM" id="MobiDB-lite"/>
    </source>
</evidence>
<dbReference type="InterPro" id="IPR000772">
    <property type="entry name" value="Ricin_B_lectin"/>
</dbReference>
<proteinExistence type="predicted"/>
<feature type="compositionally biased region" description="Low complexity" evidence="1">
    <location>
        <begin position="14"/>
        <end position="25"/>
    </location>
</feature>
<sequence length="540" mass="57771">MTRAHQGDENHTEAAAGAKADADAGPHTSTPDTQLTALIRAETATAYPALRELRLRHRPAVLAYARLCAMDEPSARRLTAQAFALAARETARGVEPRGPWRHKLLLLVTRVAAAWATDDRGNRLHPDLLAHLRETGADDREPPMLAAFQGLPTRVQGLVWYTVVDEEPDAGAAVYLGFTPQDVTYGKEPAFQALRQACLKARLADSGDPRCQGFRRLIEEAVRPDHPRYGMDLDAHITLCAHCAAAYEEQCALRDTPRTASADGLLVWGGAAYASDGSTAPGRASRRARTARHSRTRTTAAAAWMPSRRFALASAALGIAVVPLLMYLLSSNSSQPQRAANSVLPPARPPAVTVTPMISATSSPSPSPTRRTKSPEPTKTSKPSQPSRTPRPSPTPEKPKPPAPHPPNGAYAQVVNAGSGLCLDIDGDPRNGTDVDAATCTSSRDQRWRVDSGRGVLQSYAYPDYCLDSRGSVGRGVGIWECDAVEGPNGRNLTFTVDGSGVIRPAIAPDHAVTAYGNRLFLVPAQGRDEQRWTAGAAPA</sequence>
<feature type="compositionally biased region" description="Basic residues" evidence="1">
    <location>
        <begin position="284"/>
        <end position="296"/>
    </location>
</feature>
<reference evidence="3" key="2">
    <citation type="submission" date="2020-09" db="EMBL/GenBank/DDBJ databases">
        <authorList>
            <person name="Sun Q."/>
            <person name="Ohkuma M."/>
        </authorList>
    </citation>
    <scope>NUCLEOTIDE SEQUENCE</scope>
    <source>
        <strain evidence="3">JCM 3035</strain>
    </source>
</reference>
<dbReference type="GO" id="GO:0016787">
    <property type="term" value="F:hydrolase activity"/>
    <property type="evidence" value="ECO:0007669"/>
    <property type="project" value="UniProtKB-KW"/>
</dbReference>
<dbReference type="SUPFAM" id="SSF50370">
    <property type="entry name" value="Ricin B-like lectins"/>
    <property type="match status" value="1"/>
</dbReference>
<keyword evidence="3" id="KW-0378">Hydrolase</keyword>
<feature type="compositionally biased region" description="Low complexity" evidence="1">
    <location>
        <begin position="375"/>
        <end position="388"/>
    </location>
</feature>
<keyword evidence="4" id="KW-1185">Reference proteome</keyword>
<name>A0A917QUC5_9ACTN</name>
<dbReference type="AlphaFoldDB" id="A0A917QUC5"/>
<feature type="compositionally biased region" description="Pro residues" evidence="1">
    <location>
        <begin position="389"/>
        <end position="407"/>
    </location>
</feature>
<protein>
    <submittedName>
        <fullName evidence="3">Hydrolase</fullName>
    </submittedName>
</protein>
<dbReference type="Gene3D" id="2.80.10.50">
    <property type="match status" value="1"/>
</dbReference>
<evidence type="ECO:0000259" key="2">
    <source>
        <dbReference type="SMART" id="SM00458"/>
    </source>
</evidence>
<dbReference type="EMBL" id="BMPQ01000006">
    <property type="protein sequence ID" value="GGK68508.1"/>
    <property type="molecule type" value="Genomic_DNA"/>
</dbReference>
<feature type="compositionally biased region" description="Basic and acidic residues" evidence="1">
    <location>
        <begin position="1"/>
        <end position="12"/>
    </location>
</feature>
<dbReference type="InterPro" id="IPR035992">
    <property type="entry name" value="Ricin_B-like_lectins"/>
</dbReference>
<feature type="domain" description="Ricin B lectin" evidence="2">
    <location>
        <begin position="408"/>
        <end position="536"/>
    </location>
</feature>